<dbReference type="Pfam" id="PF10728">
    <property type="entry name" value="DUF2520"/>
    <property type="match status" value="1"/>
</dbReference>
<accession>A0ABU1K552</accession>
<dbReference type="SUPFAM" id="SSF51735">
    <property type="entry name" value="NAD(P)-binding Rossmann-fold domains"/>
    <property type="match status" value="1"/>
</dbReference>
<dbReference type="RefSeq" id="WP_309727617.1">
    <property type="nucleotide sequence ID" value="NZ_JAVDQA010000003.1"/>
</dbReference>
<dbReference type="Pfam" id="PF03807">
    <property type="entry name" value="F420_oxidored"/>
    <property type="match status" value="1"/>
</dbReference>
<evidence type="ECO:0000313" key="3">
    <source>
        <dbReference type="EMBL" id="MDR6300716.1"/>
    </source>
</evidence>
<organism evidence="3 4">
    <name type="scientific">Mesonia maritima</name>
    <dbReference type="NCBI Taxonomy" id="1793873"/>
    <lineage>
        <taxon>Bacteria</taxon>
        <taxon>Pseudomonadati</taxon>
        <taxon>Bacteroidota</taxon>
        <taxon>Flavobacteriia</taxon>
        <taxon>Flavobacteriales</taxon>
        <taxon>Flavobacteriaceae</taxon>
        <taxon>Mesonia</taxon>
    </lineage>
</organism>
<evidence type="ECO:0000259" key="1">
    <source>
        <dbReference type="Pfam" id="PF03807"/>
    </source>
</evidence>
<dbReference type="PANTHER" id="PTHR40459">
    <property type="entry name" value="CONSERVED HYPOTHETICAL ALANINE AND LEUCINE RICH PROTEIN"/>
    <property type="match status" value="1"/>
</dbReference>
<name>A0ABU1K552_9FLAO</name>
<gene>
    <name evidence="3" type="ORF">GGR31_001359</name>
</gene>
<sequence>MIKIVLIGAGNVASHLFKAFQTSEKCSVAQVFSRTKTSLENFETSTETTTDLKKLKEADIYIISVKDDEVENVIEQIKHKNGLIVHTSGSVPMLNSGKRNGVFYPLQTFSKNTEIDFSKIPLCIEAENENDLQILEELANSISKSVYKISSEQRKSLHLSAVFVCNFVNHLYSIGEDLCKENKVPFEILHELMKETTRKATLNSPAKVQTGPAIRNDKKTIAFHLQQLNKADYSKIYTLLTDSIQHKNG</sequence>
<reference evidence="3 4" key="1">
    <citation type="submission" date="2023-07" db="EMBL/GenBank/DDBJ databases">
        <title>Genomic Encyclopedia of Type Strains, Phase IV (KMG-IV): sequencing the most valuable type-strain genomes for metagenomic binning, comparative biology and taxonomic classification.</title>
        <authorList>
            <person name="Goeker M."/>
        </authorList>
    </citation>
    <scope>NUCLEOTIDE SEQUENCE [LARGE SCALE GENOMIC DNA]</scope>
    <source>
        <strain evidence="3 4">DSM 102814</strain>
    </source>
</reference>
<dbReference type="PANTHER" id="PTHR40459:SF1">
    <property type="entry name" value="CONSERVED HYPOTHETICAL ALANINE AND LEUCINE RICH PROTEIN"/>
    <property type="match status" value="1"/>
</dbReference>
<dbReference type="InterPro" id="IPR028939">
    <property type="entry name" value="P5C_Rdtase_cat_N"/>
</dbReference>
<dbReference type="SUPFAM" id="SSF48179">
    <property type="entry name" value="6-phosphogluconate dehydrogenase C-terminal domain-like"/>
    <property type="match status" value="1"/>
</dbReference>
<evidence type="ECO:0000259" key="2">
    <source>
        <dbReference type="Pfam" id="PF10728"/>
    </source>
</evidence>
<comment type="caution">
    <text evidence="3">The sequence shown here is derived from an EMBL/GenBank/DDBJ whole genome shotgun (WGS) entry which is preliminary data.</text>
</comment>
<dbReference type="InterPro" id="IPR037108">
    <property type="entry name" value="TM1727-like_C_sf"/>
</dbReference>
<protein>
    <submittedName>
        <fullName evidence="3">Short-subunit dehydrogenase-like oxidoreductase (DUF2520 family)</fullName>
    </submittedName>
</protein>
<dbReference type="EMBL" id="JAVDQA010000003">
    <property type="protein sequence ID" value="MDR6300716.1"/>
    <property type="molecule type" value="Genomic_DNA"/>
</dbReference>
<proteinExistence type="predicted"/>
<evidence type="ECO:0000313" key="4">
    <source>
        <dbReference type="Proteomes" id="UP001257659"/>
    </source>
</evidence>
<feature type="domain" description="Pyrroline-5-carboxylate reductase catalytic N-terminal" evidence="1">
    <location>
        <begin position="3"/>
        <end position="84"/>
    </location>
</feature>
<dbReference type="InterPro" id="IPR018931">
    <property type="entry name" value="DUF2520"/>
</dbReference>
<dbReference type="Gene3D" id="3.40.50.720">
    <property type="entry name" value="NAD(P)-binding Rossmann-like Domain"/>
    <property type="match status" value="1"/>
</dbReference>
<dbReference type="InterPro" id="IPR036291">
    <property type="entry name" value="NAD(P)-bd_dom_sf"/>
</dbReference>
<feature type="domain" description="DUF2520" evidence="2">
    <location>
        <begin position="120"/>
        <end position="243"/>
    </location>
</feature>
<keyword evidence="4" id="KW-1185">Reference proteome</keyword>
<dbReference type="InterPro" id="IPR008927">
    <property type="entry name" value="6-PGluconate_DH-like_C_sf"/>
</dbReference>
<dbReference type="Gene3D" id="1.10.1040.20">
    <property type="entry name" value="ProC-like, C-terminal domain"/>
    <property type="match status" value="1"/>
</dbReference>
<dbReference type="Proteomes" id="UP001257659">
    <property type="component" value="Unassembled WGS sequence"/>
</dbReference>